<keyword evidence="5 7" id="KW-0648">Protein biosynthesis</keyword>
<accession>A0A1G2RHI0</accession>
<comment type="caution">
    <text evidence="9">The sequence shown here is derived from an EMBL/GenBank/DDBJ whole genome shotgun (WGS) entry which is preliminary data.</text>
</comment>
<dbReference type="EMBL" id="MHUF01000022">
    <property type="protein sequence ID" value="OHA72286.1"/>
    <property type="molecule type" value="Genomic_DNA"/>
</dbReference>
<evidence type="ECO:0000256" key="3">
    <source>
        <dbReference type="ARBA" id="ARBA00022741"/>
    </source>
</evidence>
<dbReference type="InterPro" id="IPR023631">
    <property type="entry name" value="Amidase_dom"/>
</dbReference>
<keyword evidence="4 7" id="KW-0067">ATP-binding</keyword>
<evidence type="ECO:0000313" key="9">
    <source>
        <dbReference type="EMBL" id="OHA72286.1"/>
    </source>
</evidence>
<dbReference type="GO" id="GO:0006412">
    <property type="term" value="P:translation"/>
    <property type="evidence" value="ECO:0007669"/>
    <property type="project" value="UniProtKB-UniRule"/>
</dbReference>
<dbReference type="Gene3D" id="3.90.1300.10">
    <property type="entry name" value="Amidase signature (AS) domain"/>
    <property type="match status" value="1"/>
</dbReference>
<evidence type="ECO:0000256" key="1">
    <source>
        <dbReference type="ARBA" id="ARBA00008069"/>
    </source>
</evidence>
<dbReference type="GO" id="GO:0030956">
    <property type="term" value="C:glutamyl-tRNA(Gln) amidotransferase complex"/>
    <property type="evidence" value="ECO:0007669"/>
    <property type="project" value="InterPro"/>
</dbReference>
<evidence type="ECO:0000256" key="2">
    <source>
        <dbReference type="ARBA" id="ARBA00022598"/>
    </source>
</evidence>
<dbReference type="EC" id="6.3.5.7" evidence="7"/>
<dbReference type="NCBIfam" id="TIGR00132">
    <property type="entry name" value="gatA"/>
    <property type="match status" value="1"/>
</dbReference>
<dbReference type="Pfam" id="PF01425">
    <property type="entry name" value="Amidase"/>
    <property type="match status" value="1"/>
</dbReference>
<comment type="function">
    <text evidence="7">Allows the formation of correctly charged Gln-tRNA(Gln) through the transamidation of misacylated Glu-tRNA(Gln) in organisms which lack glutaminyl-tRNA synthetase. The reaction takes place in the presence of glutamine and ATP through an activated gamma-phospho-Glu-tRNA(Gln).</text>
</comment>
<dbReference type="GO" id="GO:0005524">
    <property type="term" value="F:ATP binding"/>
    <property type="evidence" value="ECO:0007669"/>
    <property type="project" value="UniProtKB-KW"/>
</dbReference>
<dbReference type="PANTHER" id="PTHR11895">
    <property type="entry name" value="TRANSAMIDASE"/>
    <property type="match status" value="1"/>
</dbReference>
<name>A0A1G2RHI0_9BACT</name>
<dbReference type="AlphaFoldDB" id="A0A1G2RHI0"/>
<evidence type="ECO:0000256" key="7">
    <source>
        <dbReference type="HAMAP-Rule" id="MF_00120"/>
    </source>
</evidence>
<evidence type="ECO:0000256" key="4">
    <source>
        <dbReference type="ARBA" id="ARBA00022840"/>
    </source>
</evidence>
<dbReference type="InterPro" id="IPR036928">
    <property type="entry name" value="AS_sf"/>
</dbReference>
<evidence type="ECO:0000256" key="5">
    <source>
        <dbReference type="ARBA" id="ARBA00022917"/>
    </source>
</evidence>
<dbReference type="Proteomes" id="UP000177287">
    <property type="component" value="Unassembled WGS sequence"/>
</dbReference>
<feature type="active site" description="Charge relay system" evidence="7">
    <location>
        <position position="78"/>
    </location>
</feature>
<sequence>MDLKTLTIQKAQDGMESGEFSAEELTGVYLTSIKVKNPELNAYLSVFDDAINEAKEIDQKRARGEKLGTLAGIPIAIKDVIMVKGREVRAASKVLSGHIATYDATAVVKLHQAGAVLLGMTNADEFAMGASNENSAYGPCRNPHDPSRVSGGSSGGSACAVAADMALAALGSETGGSVRYPAALCGIVGLKPTYGAVSRYGLMPMASSFNQIAPAAKTVADTETIFNIIRGRDDKDANSLEPVFANSPNPKIIGVPNFSPEGMDERVRNNYELSVERLGKLGYEMKEVKLESLRYAVACYYILVPAEVSADMARFDGVRYGAHIDGANLLEDYGMTRGVCFGKEVRRRVILGTYVLSAGYYDAYYYKAARVRELIRRDFVDIFKQVDAIVMPTSPRPAYKLGEISSNPLLLYLEDIFTAPANLAYIPAISVPSGTVREDDVDLPLGLQIIAPHLREDVLFDIGKKFLGEK</sequence>
<dbReference type="SUPFAM" id="SSF75304">
    <property type="entry name" value="Amidase signature (AS) enzymes"/>
    <property type="match status" value="1"/>
</dbReference>
<keyword evidence="2 7" id="KW-0436">Ligase</keyword>
<dbReference type="HAMAP" id="MF_00120">
    <property type="entry name" value="GatA"/>
    <property type="match status" value="1"/>
</dbReference>
<gene>
    <name evidence="7" type="primary">gatA</name>
    <name evidence="9" type="ORF">A3A27_00460</name>
</gene>
<dbReference type="GO" id="GO:0050567">
    <property type="term" value="F:glutaminyl-tRNA synthase (glutamine-hydrolyzing) activity"/>
    <property type="evidence" value="ECO:0007669"/>
    <property type="project" value="UniProtKB-UniRule"/>
</dbReference>
<proteinExistence type="inferred from homology"/>
<feature type="active site" description="Charge relay system" evidence="7">
    <location>
        <position position="153"/>
    </location>
</feature>
<feature type="active site" description="Acyl-ester intermediate" evidence="7">
    <location>
        <position position="177"/>
    </location>
</feature>
<comment type="subunit">
    <text evidence="7">Heterotrimer of A, B and C subunits.</text>
</comment>
<organism evidence="9 10">
    <name type="scientific">Candidatus Wildermuthbacteria bacterium RIFCSPLOWO2_01_FULL_47_18</name>
    <dbReference type="NCBI Taxonomy" id="1802460"/>
    <lineage>
        <taxon>Bacteria</taxon>
        <taxon>Candidatus Wildermuthiibacteriota</taxon>
    </lineage>
</organism>
<protein>
    <recommendedName>
        <fullName evidence="7">Glutamyl-tRNA(Gln) amidotransferase subunit A</fullName>
        <shortName evidence="7">Glu-ADT subunit A</shortName>
        <ecNumber evidence="7">6.3.5.7</ecNumber>
    </recommendedName>
</protein>
<dbReference type="PANTHER" id="PTHR11895:SF151">
    <property type="entry name" value="GLUTAMYL-TRNA(GLN) AMIDOTRANSFERASE SUBUNIT A"/>
    <property type="match status" value="1"/>
</dbReference>
<evidence type="ECO:0000259" key="8">
    <source>
        <dbReference type="Pfam" id="PF01425"/>
    </source>
</evidence>
<evidence type="ECO:0000313" key="10">
    <source>
        <dbReference type="Proteomes" id="UP000177287"/>
    </source>
</evidence>
<comment type="catalytic activity">
    <reaction evidence="6 7">
        <text>L-glutamyl-tRNA(Gln) + L-glutamine + ATP + H2O = L-glutaminyl-tRNA(Gln) + L-glutamate + ADP + phosphate + H(+)</text>
        <dbReference type="Rhea" id="RHEA:17521"/>
        <dbReference type="Rhea" id="RHEA-COMP:9681"/>
        <dbReference type="Rhea" id="RHEA-COMP:9684"/>
        <dbReference type="ChEBI" id="CHEBI:15377"/>
        <dbReference type="ChEBI" id="CHEBI:15378"/>
        <dbReference type="ChEBI" id="CHEBI:29985"/>
        <dbReference type="ChEBI" id="CHEBI:30616"/>
        <dbReference type="ChEBI" id="CHEBI:43474"/>
        <dbReference type="ChEBI" id="CHEBI:58359"/>
        <dbReference type="ChEBI" id="CHEBI:78520"/>
        <dbReference type="ChEBI" id="CHEBI:78521"/>
        <dbReference type="ChEBI" id="CHEBI:456216"/>
        <dbReference type="EC" id="6.3.5.7"/>
    </reaction>
</comment>
<dbReference type="InterPro" id="IPR000120">
    <property type="entry name" value="Amidase"/>
</dbReference>
<dbReference type="InterPro" id="IPR020556">
    <property type="entry name" value="Amidase_CS"/>
</dbReference>
<dbReference type="PROSITE" id="PS00571">
    <property type="entry name" value="AMIDASES"/>
    <property type="match status" value="1"/>
</dbReference>
<dbReference type="InterPro" id="IPR004412">
    <property type="entry name" value="GatA"/>
</dbReference>
<comment type="similarity">
    <text evidence="1 7">Belongs to the amidase family. GatA subfamily.</text>
</comment>
<evidence type="ECO:0000256" key="6">
    <source>
        <dbReference type="ARBA" id="ARBA00047407"/>
    </source>
</evidence>
<feature type="domain" description="Amidase" evidence="8">
    <location>
        <begin position="24"/>
        <end position="458"/>
    </location>
</feature>
<reference evidence="9 10" key="1">
    <citation type="journal article" date="2016" name="Nat. Commun.">
        <title>Thousands of microbial genomes shed light on interconnected biogeochemical processes in an aquifer system.</title>
        <authorList>
            <person name="Anantharaman K."/>
            <person name="Brown C.T."/>
            <person name="Hug L.A."/>
            <person name="Sharon I."/>
            <person name="Castelle C.J."/>
            <person name="Probst A.J."/>
            <person name="Thomas B.C."/>
            <person name="Singh A."/>
            <person name="Wilkins M.J."/>
            <person name="Karaoz U."/>
            <person name="Brodie E.L."/>
            <person name="Williams K.H."/>
            <person name="Hubbard S.S."/>
            <person name="Banfield J.F."/>
        </authorList>
    </citation>
    <scope>NUCLEOTIDE SEQUENCE [LARGE SCALE GENOMIC DNA]</scope>
</reference>
<keyword evidence="3 7" id="KW-0547">Nucleotide-binding</keyword>